<comment type="similarity">
    <text evidence="1">Belongs to the acetyltransferase family. RimI subfamily.</text>
</comment>
<dbReference type="SUPFAM" id="SSF55729">
    <property type="entry name" value="Acyl-CoA N-acyltransferases (Nat)"/>
    <property type="match status" value="1"/>
</dbReference>
<keyword evidence="4" id="KW-0012">Acyltransferase</keyword>
<evidence type="ECO:0000313" key="7">
    <source>
        <dbReference type="Proteomes" id="UP000189735"/>
    </source>
</evidence>
<dbReference type="InterPro" id="IPR050680">
    <property type="entry name" value="YpeA/RimI_acetyltransf"/>
</dbReference>
<proteinExistence type="inferred from homology"/>
<gene>
    <name evidence="6" type="ORF">SAMN06295879_1474</name>
</gene>
<dbReference type="InterPro" id="IPR016181">
    <property type="entry name" value="Acyl_CoA_acyltransferase"/>
</dbReference>
<dbReference type="Proteomes" id="UP000189735">
    <property type="component" value="Unassembled WGS sequence"/>
</dbReference>
<dbReference type="InterPro" id="IPR000182">
    <property type="entry name" value="GNAT_dom"/>
</dbReference>
<evidence type="ECO:0000256" key="2">
    <source>
        <dbReference type="ARBA" id="ARBA00022490"/>
    </source>
</evidence>
<accession>A0A1T4XP81</accession>
<keyword evidence="2" id="KW-0963">Cytoplasm</keyword>
<dbReference type="RefSeq" id="WP_078713889.1">
    <property type="nucleotide sequence ID" value="NZ_FUYG01000003.1"/>
</dbReference>
<dbReference type="NCBIfam" id="TIGR01575">
    <property type="entry name" value="rimI"/>
    <property type="match status" value="1"/>
</dbReference>
<dbReference type="InterPro" id="IPR006464">
    <property type="entry name" value="AcTrfase_RimI/Ard1"/>
</dbReference>
<dbReference type="Pfam" id="PF00583">
    <property type="entry name" value="Acetyltransf_1"/>
    <property type="match status" value="1"/>
</dbReference>
<evidence type="ECO:0000256" key="3">
    <source>
        <dbReference type="ARBA" id="ARBA00022679"/>
    </source>
</evidence>
<protein>
    <submittedName>
        <fullName evidence="6">Ribosomal-protein-alanine N-acetyltransferase</fullName>
    </submittedName>
</protein>
<evidence type="ECO:0000256" key="1">
    <source>
        <dbReference type="ARBA" id="ARBA00005395"/>
    </source>
</evidence>
<name>A0A1T4XP81_9MICO</name>
<dbReference type="Gene3D" id="3.40.630.30">
    <property type="match status" value="1"/>
</dbReference>
<dbReference type="PANTHER" id="PTHR43420">
    <property type="entry name" value="ACETYLTRANSFERASE"/>
    <property type="match status" value="1"/>
</dbReference>
<reference evidence="7" key="1">
    <citation type="submission" date="2017-02" db="EMBL/GenBank/DDBJ databases">
        <authorList>
            <person name="Varghese N."/>
            <person name="Submissions S."/>
        </authorList>
    </citation>
    <scope>NUCLEOTIDE SEQUENCE [LARGE SCALE GENOMIC DNA]</scope>
    <source>
        <strain evidence="7">VKM Ac-2052</strain>
    </source>
</reference>
<evidence type="ECO:0000256" key="4">
    <source>
        <dbReference type="ARBA" id="ARBA00023315"/>
    </source>
</evidence>
<dbReference type="PANTHER" id="PTHR43420:SF44">
    <property type="entry name" value="ACETYLTRANSFERASE YPEA"/>
    <property type="match status" value="1"/>
</dbReference>
<organism evidence="6 7">
    <name type="scientific">Agreia bicolorata</name>
    <dbReference type="NCBI Taxonomy" id="110935"/>
    <lineage>
        <taxon>Bacteria</taxon>
        <taxon>Bacillati</taxon>
        <taxon>Actinomycetota</taxon>
        <taxon>Actinomycetes</taxon>
        <taxon>Micrococcales</taxon>
        <taxon>Microbacteriaceae</taxon>
        <taxon>Agreia</taxon>
    </lineage>
</organism>
<dbReference type="AlphaFoldDB" id="A0A1T4XP81"/>
<dbReference type="GO" id="GO:0008080">
    <property type="term" value="F:N-acetyltransferase activity"/>
    <property type="evidence" value="ECO:0007669"/>
    <property type="project" value="InterPro"/>
</dbReference>
<dbReference type="PROSITE" id="PS51186">
    <property type="entry name" value="GNAT"/>
    <property type="match status" value="1"/>
</dbReference>
<feature type="domain" description="N-acetyltransferase" evidence="5">
    <location>
        <begin position="3"/>
        <end position="156"/>
    </location>
</feature>
<keyword evidence="3 6" id="KW-0808">Transferase</keyword>
<dbReference type="CDD" id="cd04301">
    <property type="entry name" value="NAT_SF"/>
    <property type="match status" value="1"/>
</dbReference>
<evidence type="ECO:0000259" key="5">
    <source>
        <dbReference type="PROSITE" id="PS51186"/>
    </source>
</evidence>
<dbReference type="EMBL" id="FUYG01000003">
    <property type="protein sequence ID" value="SKA91337.1"/>
    <property type="molecule type" value="Genomic_DNA"/>
</dbReference>
<evidence type="ECO:0000313" key="6">
    <source>
        <dbReference type="EMBL" id="SKA91337.1"/>
    </source>
</evidence>
<sequence length="173" mass="18894">MSWQLRRAGADDLDAIMQIETSVFTTDAWTSDAMRADLTSPHCYYLVALGADDSPSSTAIAGYAGLLAPRGAKEGDIQTIAVAPEARRKGLGRVLMTSLMNEARRRDSREIFLEVRADNPGAEALYSSLGFERLGVRPGYYQPDNVDAIVMRAAIPDQQTRWTGIGDAEEIEP</sequence>